<evidence type="ECO:0000259" key="1">
    <source>
        <dbReference type="Pfam" id="PF06985"/>
    </source>
</evidence>
<accession>A0A6G1L0A7</accession>
<evidence type="ECO:0000313" key="2">
    <source>
        <dbReference type="EMBL" id="KAF2766363.1"/>
    </source>
</evidence>
<feature type="domain" description="Heterokaryon incompatibility" evidence="1">
    <location>
        <begin position="36"/>
        <end position="126"/>
    </location>
</feature>
<dbReference type="Proteomes" id="UP000799436">
    <property type="component" value="Unassembled WGS sequence"/>
</dbReference>
<dbReference type="InterPro" id="IPR010730">
    <property type="entry name" value="HET"/>
</dbReference>
<evidence type="ECO:0000313" key="3">
    <source>
        <dbReference type="Proteomes" id="UP000799436"/>
    </source>
</evidence>
<dbReference type="OrthoDB" id="194358at2759"/>
<dbReference type="PANTHER" id="PTHR10622">
    <property type="entry name" value="HET DOMAIN-CONTAINING PROTEIN"/>
    <property type="match status" value="1"/>
</dbReference>
<sequence length="303" mass="34546">MWLLRTDESYKLEHFHEPPIADVLMPLGGQENHPGYAILSHTWGEEEITFSEIHDIKAAKSMKRFKKVELTCRQAYADGLEHAWIDTCCIDKSSSAELAEAINSMFYWYQKSAVCYVYLSDFTLSGRKIASWGPYIADSAEVHEDTAAMDNPIIEKHKIQKELIAPTYVAFFDESWTFFGERAGLANVFATFMIVPRALLQRGGSLRFALDPFNIAARFSWAYNRHSTRVEDAAYSLLGLFDVNMPLLYGEGPKALVRLQEAIMRTDCDDSILLWRGSLTHTGPLVHVLRLTGARMWRHLTRV</sequence>
<dbReference type="PANTHER" id="PTHR10622:SF10">
    <property type="entry name" value="HET DOMAIN-CONTAINING PROTEIN"/>
    <property type="match status" value="1"/>
</dbReference>
<gene>
    <name evidence="2" type="ORF">EJ03DRAFT_345196</name>
</gene>
<dbReference type="AlphaFoldDB" id="A0A6G1L0A7"/>
<reference evidence="2" key="1">
    <citation type="journal article" date="2020" name="Stud. Mycol.">
        <title>101 Dothideomycetes genomes: a test case for predicting lifestyles and emergence of pathogens.</title>
        <authorList>
            <person name="Haridas S."/>
            <person name="Albert R."/>
            <person name="Binder M."/>
            <person name="Bloem J."/>
            <person name="Labutti K."/>
            <person name="Salamov A."/>
            <person name="Andreopoulos B."/>
            <person name="Baker S."/>
            <person name="Barry K."/>
            <person name="Bills G."/>
            <person name="Bluhm B."/>
            <person name="Cannon C."/>
            <person name="Castanera R."/>
            <person name="Culley D."/>
            <person name="Daum C."/>
            <person name="Ezra D."/>
            <person name="Gonzalez J."/>
            <person name="Henrissat B."/>
            <person name="Kuo A."/>
            <person name="Liang C."/>
            <person name="Lipzen A."/>
            <person name="Lutzoni F."/>
            <person name="Magnuson J."/>
            <person name="Mondo S."/>
            <person name="Nolan M."/>
            <person name="Ohm R."/>
            <person name="Pangilinan J."/>
            <person name="Park H.-J."/>
            <person name="Ramirez L."/>
            <person name="Alfaro M."/>
            <person name="Sun H."/>
            <person name="Tritt A."/>
            <person name="Yoshinaga Y."/>
            <person name="Zwiers L.-H."/>
            <person name="Turgeon B."/>
            <person name="Goodwin S."/>
            <person name="Spatafora J."/>
            <person name="Crous P."/>
            <person name="Grigoriev I."/>
        </authorList>
    </citation>
    <scope>NUCLEOTIDE SEQUENCE</scope>
    <source>
        <strain evidence="2">CBS 116005</strain>
    </source>
</reference>
<proteinExistence type="predicted"/>
<dbReference type="Pfam" id="PF06985">
    <property type="entry name" value="HET"/>
    <property type="match status" value="1"/>
</dbReference>
<name>A0A6G1L0A7_9PEZI</name>
<keyword evidence="3" id="KW-1185">Reference proteome</keyword>
<protein>
    <recommendedName>
        <fullName evidence="1">Heterokaryon incompatibility domain-containing protein</fullName>
    </recommendedName>
</protein>
<organism evidence="2 3">
    <name type="scientific">Teratosphaeria nubilosa</name>
    <dbReference type="NCBI Taxonomy" id="161662"/>
    <lineage>
        <taxon>Eukaryota</taxon>
        <taxon>Fungi</taxon>
        <taxon>Dikarya</taxon>
        <taxon>Ascomycota</taxon>
        <taxon>Pezizomycotina</taxon>
        <taxon>Dothideomycetes</taxon>
        <taxon>Dothideomycetidae</taxon>
        <taxon>Mycosphaerellales</taxon>
        <taxon>Teratosphaeriaceae</taxon>
        <taxon>Teratosphaeria</taxon>
    </lineage>
</organism>
<dbReference type="EMBL" id="ML995873">
    <property type="protein sequence ID" value="KAF2766363.1"/>
    <property type="molecule type" value="Genomic_DNA"/>
</dbReference>